<gene>
    <name evidence="1" type="ORF">Anapl_17717</name>
</gene>
<sequence>MHTSHCDFVTATRALLPQRHQLHLSSLVLQTHQEGHRHCPWDLPTAGLLAGHCCRRNSPEELLGLVLWDRLGQTKAGEMQKAEQTCWSCSKQDNGTELRHYPWVYQTSRFLPRADGPSFQMTLAYTTDKHFGDENMVPAMPKYF</sequence>
<reference evidence="2" key="1">
    <citation type="journal article" date="2013" name="Nat. Genet.">
        <title>The duck genome and transcriptome provide insight into an avian influenza virus reservoir species.</title>
        <authorList>
            <person name="Huang Y."/>
            <person name="Li Y."/>
            <person name="Burt D.W."/>
            <person name="Chen H."/>
            <person name="Zhang Y."/>
            <person name="Qian W."/>
            <person name="Kim H."/>
            <person name="Gan S."/>
            <person name="Zhao Y."/>
            <person name="Li J."/>
            <person name="Yi K."/>
            <person name="Feng H."/>
            <person name="Zhu P."/>
            <person name="Li B."/>
            <person name="Liu Q."/>
            <person name="Fairley S."/>
            <person name="Magor K.E."/>
            <person name="Du Z."/>
            <person name="Hu X."/>
            <person name="Goodman L."/>
            <person name="Tafer H."/>
            <person name="Vignal A."/>
            <person name="Lee T."/>
            <person name="Kim K.W."/>
            <person name="Sheng Z."/>
            <person name="An Y."/>
            <person name="Searle S."/>
            <person name="Herrero J."/>
            <person name="Groenen M.A."/>
            <person name="Crooijmans R.P."/>
            <person name="Faraut T."/>
            <person name="Cai Q."/>
            <person name="Webster R.G."/>
            <person name="Aldridge J.R."/>
            <person name="Warren W.C."/>
            <person name="Bartschat S."/>
            <person name="Kehr S."/>
            <person name="Marz M."/>
            <person name="Stadler P.F."/>
            <person name="Smith J."/>
            <person name="Kraus R.H."/>
            <person name="Zhao Y."/>
            <person name="Ren L."/>
            <person name="Fei J."/>
            <person name="Morisson M."/>
            <person name="Kaiser P."/>
            <person name="Griffin D.K."/>
            <person name="Rao M."/>
            <person name="Pitel F."/>
            <person name="Wang J."/>
            <person name="Li N."/>
        </authorList>
    </citation>
    <scope>NUCLEOTIDE SEQUENCE [LARGE SCALE GENOMIC DNA]</scope>
</reference>
<dbReference type="EMBL" id="KB745221">
    <property type="protein sequence ID" value="EOA93982.1"/>
    <property type="molecule type" value="Genomic_DNA"/>
</dbReference>
<keyword evidence="2" id="KW-1185">Reference proteome</keyword>
<protein>
    <submittedName>
        <fullName evidence="1">Uncharacterized protein</fullName>
    </submittedName>
</protein>
<dbReference type="AlphaFoldDB" id="R0L162"/>
<accession>R0L162</accession>
<name>R0L162_ANAPL</name>
<proteinExistence type="predicted"/>
<organism evidence="1 2">
    <name type="scientific">Anas platyrhynchos</name>
    <name type="common">Mallard</name>
    <name type="synonym">Anas boschas</name>
    <dbReference type="NCBI Taxonomy" id="8839"/>
    <lineage>
        <taxon>Eukaryota</taxon>
        <taxon>Metazoa</taxon>
        <taxon>Chordata</taxon>
        <taxon>Craniata</taxon>
        <taxon>Vertebrata</taxon>
        <taxon>Euteleostomi</taxon>
        <taxon>Archelosauria</taxon>
        <taxon>Archosauria</taxon>
        <taxon>Dinosauria</taxon>
        <taxon>Saurischia</taxon>
        <taxon>Theropoda</taxon>
        <taxon>Coelurosauria</taxon>
        <taxon>Aves</taxon>
        <taxon>Neognathae</taxon>
        <taxon>Galloanserae</taxon>
        <taxon>Anseriformes</taxon>
        <taxon>Anatidae</taxon>
        <taxon>Anatinae</taxon>
        <taxon>Anas</taxon>
    </lineage>
</organism>
<evidence type="ECO:0000313" key="1">
    <source>
        <dbReference type="EMBL" id="EOA93982.1"/>
    </source>
</evidence>
<evidence type="ECO:0000313" key="2">
    <source>
        <dbReference type="Proteomes" id="UP000296049"/>
    </source>
</evidence>
<dbReference type="Proteomes" id="UP000296049">
    <property type="component" value="Unassembled WGS sequence"/>
</dbReference>